<evidence type="ECO:0000259" key="10">
    <source>
        <dbReference type="Pfam" id="PF07557"/>
    </source>
</evidence>
<organism evidence="11">
    <name type="scientific">Xenopus tropicalis</name>
    <name type="common">Western clawed frog</name>
    <name type="synonym">Silurana tropicalis</name>
    <dbReference type="NCBI Taxonomy" id="8364"/>
    <lineage>
        <taxon>Eukaryota</taxon>
        <taxon>Metazoa</taxon>
        <taxon>Chordata</taxon>
        <taxon>Craniata</taxon>
        <taxon>Vertebrata</taxon>
        <taxon>Euteleostomi</taxon>
        <taxon>Amphibia</taxon>
        <taxon>Batrachia</taxon>
        <taxon>Anura</taxon>
        <taxon>Pipoidea</taxon>
        <taxon>Pipidae</taxon>
        <taxon>Xenopodinae</taxon>
        <taxon>Xenopus</taxon>
        <taxon>Silurana</taxon>
    </lineage>
</organism>
<feature type="region of interest" description="Disordered" evidence="9">
    <location>
        <begin position="416"/>
        <end position="606"/>
    </location>
</feature>
<evidence type="ECO:0000256" key="2">
    <source>
        <dbReference type="ARBA" id="ARBA00010845"/>
    </source>
</evidence>
<dbReference type="Bgee" id="ENSXETG00000035637">
    <property type="expression patterns" value="Expressed in 4-cell stage embryo and 10 other cell types or tissues"/>
</dbReference>
<dbReference type="GeneTree" id="ENSGT00940000154107"/>
<dbReference type="Reactome" id="R-XTR-2467813">
    <property type="pathway name" value="Separation of Sister Chromatids"/>
</dbReference>
<dbReference type="GO" id="GO:0045132">
    <property type="term" value="P:meiotic chromosome segregation"/>
    <property type="evidence" value="ECO:0007669"/>
    <property type="project" value="InterPro"/>
</dbReference>
<comment type="subcellular location">
    <subcellularLocation>
        <location evidence="1">Chromosome</location>
        <location evidence="1">Centromere</location>
    </subcellularLocation>
</comment>
<dbReference type="Reactome" id="R-XTR-2500257">
    <property type="pathway name" value="Resolution of Sister Chromatid Cohesion"/>
</dbReference>
<feature type="region of interest" description="Disordered" evidence="9">
    <location>
        <begin position="197"/>
        <end position="235"/>
    </location>
</feature>
<dbReference type="InterPro" id="IPR038889">
    <property type="entry name" value="Shugoshin1/2"/>
</dbReference>
<feature type="compositionally biased region" description="Low complexity" evidence="9">
    <location>
        <begin position="258"/>
        <end position="267"/>
    </location>
</feature>
<gene>
    <name evidence="11 13 14" type="primary">sgo2</name>
    <name evidence="14" type="synonym">sgo2p</name>
</gene>
<dbReference type="GO" id="GO:0051301">
    <property type="term" value="P:cell division"/>
    <property type="evidence" value="ECO:0007669"/>
    <property type="project" value="UniProtKB-KW"/>
</dbReference>
<evidence type="ECO:0000256" key="4">
    <source>
        <dbReference type="ARBA" id="ARBA00022618"/>
    </source>
</evidence>
<accession>A0A6I8R4C8</accession>
<dbReference type="Reactome" id="R-XTR-68877">
    <property type="pathway name" value="Mitotic Prometaphase"/>
</dbReference>
<dbReference type="RefSeq" id="XP_031759451.1">
    <property type="nucleotide sequence ID" value="XM_031903591.1"/>
</dbReference>
<keyword evidence="3" id="KW-0158">Chromosome</keyword>
<keyword evidence="6" id="KW-0175">Coiled coil</keyword>
<evidence type="ECO:0000313" key="12">
    <source>
        <dbReference type="Proteomes" id="UP000008143"/>
    </source>
</evidence>
<reference evidence="13" key="3">
    <citation type="submission" date="2025-04" db="UniProtKB">
        <authorList>
            <consortium name="RefSeq"/>
        </authorList>
    </citation>
    <scope>IDENTIFICATION</scope>
    <source>
        <strain evidence="13">Nigerian</strain>
        <tissue evidence="13">Liver and blood</tissue>
    </source>
</reference>
<dbReference type="Xenbase" id="XB-GENE-22169737">
    <property type="gene designation" value="sgo2"/>
</dbReference>
<dbReference type="Reactome" id="R-XTR-5663220">
    <property type="pathway name" value="RHO GTPases Activate Formins"/>
</dbReference>
<dbReference type="InterPro" id="IPR011515">
    <property type="entry name" value="Shugoshin_C"/>
</dbReference>
<feature type="region of interest" description="Disordered" evidence="9">
    <location>
        <begin position="797"/>
        <end position="818"/>
    </location>
</feature>
<dbReference type="GO" id="GO:0000776">
    <property type="term" value="C:kinetochore"/>
    <property type="evidence" value="ECO:0000318"/>
    <property type="project" value="GO_Central"/>
</dbReference>
<keyword evidence="12" id="KW-1185">Reference proteome</keyword>
<dbReference type="Proteomes" id="UP000008143">
    <property type="component" value="Chromosome 6"/>
</dbReference>
<evidence type="ECO:0000313" key="14">
    <source>
        <dbReference type="Xenbase" id="XB-GENE-22169737"/>
    </source>
</evidence>
<evidence type="ECO:0000256" key="1">
    <source>
        <dbReference type="ARBA" id="ARBA00004584"/>
    </source>
</evidence>
<proteinExistence type="inferred from homology"/>
<dbReference type="AGR" id="Xenbase:XB-GENE-22169737"/>
<feature type="compositionally biased region" description="Basic residues" evidence="9">
    <location>
        <begin position="923"/>
        <end position="932"/>
    </location>
</feature>
<dbReference type="AlphaFoldDB" id="A0A6I8R4C8"/>
<dbReference type="Pfam" id="PF07557">
    <property type="entry name" value="Shugoshin_C"/>
    <property type="match status" value="1"/>
</dbReference>
<evidence type="ECO:0000313" key="13">
    <source>
        <dbReference type="RefSeq" id="XP_031759451.1"/>
    </source>
</evidence>
<evidence type="ECO:0000256" key="6">
    <source>
        <dbReference type="ARBA" id="ARBA00023054"/>
    </source>
</evidence>
<keyword evidence="4" id="KW-0132">Cell division</keyword>
<feature type="compositionally biased region" description="Basic residues" evidence="9">
    <location>
        <begin position="576"/>
        <end position="587"/>
    </location>
</feature>
<evidence type="ECO:0000256" key="9">
    <source>
        <dbReference type="SAM" id="MobiDB-lite"/>
    </source>
</evidence>
<feature type="domain" description="Shugoshin C-terminal" evidence="10">
    <location>
        <begin position="888"/>
        <end position="907"/>
    </location>
</feature>
<dbReference type="Reactome" id="R-XTR-141444">
    <property type="pathway name" value="Amplification of signal from unattached kinetochores via a MAD2 inhibitory signal"/>
</dbReference>
<reference evidence="11" key="2">
    <citation type="submission" date="2020-05" db="UniProtKB">
        <authorList>
            <consortium name="Ensembl"/>
        </authorList>
    </citation>
    <scope>IDENTIFICATION</scope>
</reference>
<dbReference type="OrthoDB" id="5990092at2759"/>
<evidence type="ECO:0000256" key="5">
    <source>
        <dbReference type="ARBA" id="ARBA00022829"/>
    </source>
</evidence>
<dbReference type="GeneID" id="100488441"/>
<dbReference type="Reactome" id="R-XTR-9648025">
    <property type="pathway name" value="EML4 and NUDC in mitotic spindle formation"/>
</dbReference>
<dbReference type="PANTHER" id="PTHR21577:SF3">
    <property type="entry name" value="SHUGOSHIN 1-RELATED"/>
    <property type="match status" value="1"/>
</dbReference>
<comment type="similarity">
    <text evidence="2">Belongs to the shugoshin family.</text>
</comment>
<feature type="region of interest" description="Disordered" evidence="9">
    <location>
        <begin position="832"/>
        <end position="938"/>
    </location>
</feature>
<keyword evidence="8" id="KW-0137">Centromere</keyword>
<sequence length="938" mass="101546">MAAQPGAALLTLQSVKERMREKLQGPLRAVRLNTTLAAKIKTKTLNNSSILKISLKHNNKVLACALTAEREKSRRLESDRMFLQKEVTMLNFQNALLRQNLSLLNKMLKDIDLFMNVNLPAAIEISEIEHSADLSTSEPRRSERFSRHSALSLGEEQGFRITGTALRVPSSSIGGRRTIAAEPVPGTSMDNSVLSTSLRERSANQSTRHSAPATGIPGAPEGAANHSPNGQDPRQELRVSEVLNSDVCGFVTKRKKPSSASRSSAHSSKSDFNPNPRLESGNWAECEPNPEGNGTTGPSGWTPAGAEWNSPQRVRRTTAAAESLPDPQINSDQSEGTAADLLLEPNGQSVGSLSVGRVPSAAGQNGGQEKTVYDADMEMTSSDGSAPIITVSSLSKTHGERAKSCIPVKRDGAALRKVKVAKREKTHASKKHGATSIDKQIKGKVKEKRFDLEDKDEEQIGGHTQPHADAKPALVAPPAARDALGDPETPAWAQPIKQEETEITCDSGIGGKRHQWGENEGTTHLAPEPSCEQQVLPGERTEPPRPEEPLEEIKSETAKRSHMISSETATAEISKKRQTRIVKRKPKQQGQGLETGSAETSANASGSLSLGKTGGVFSSFHSNTEGGQSLLRRETYFVSTCEATTSATGCGVPRDGVRYRRETYVIHKPDLFPSNASNDLIVPETQGLSAEPESKGHKRALGSASGKVTPGGGAFCYSSSPADKRKTHVLPTKEPIGPLVRESLLDPPLTQLSKKPRVLRSLLASDSFLLDMVSESILDSTVGNSFLEFPSADATADSSFSIERPPSNNPDLELPAPEERSNFRVYGESCRAQGVAERGDGETRDQNQSADEQEVAVQPLQDVTNATPGTFKLSPKSDEDQCPRGFGRRRRNPVNYKEPSLGAKLRRGDPNTSAEFLRPPIHRDRKKPRKIKVKMEKC</sequence>
<feature type="compositionally biased region" description="Basic and acidic residues" evidence="9">
    <location>
        <begin position="539"/>
        <end position="559"/>
    </location>
</feature>
<dbReference type="Ensembl" id="ENSXETT00000083189">
    <property type="protein sequence ID" value="ENSXETP00000076813"/>
    <property type="gene ID" value="ENSXETG00000035637"/>
</dbReference>
<dbReference type="GO" id="GO:0005634">
    <property type="term" value="C:nucleus"/>
    <property type="evidence" value="ECO:0007669"/>
    <property type="project" value="InterPro"/>
</dbReference>
<reference evidence="11" key="1">
    <citation type="journal article" date="2010" name="Science">
        <title>The genome of the Western clawed frog Xenopus tropicalis.</title>
        <authorList>
            <person name="Hellsten U."/>
            <person name="Harland R.M."/>
            <person name="Gilchrist M.J."/>
            <person name="Hendrix D."/>
            <person name="Jurka J."/>
            <person name="Kapitonov V."/>
            <person name="Ovcharenko I."/>
            <person name="Putnam N.H."/>
            <person name="Shu S."/>
            <person name="Taher L."/>
            <person name="Blitz I.L."/>
            <person name="Blumberg B."/>
            <person name="Dichmann D.S."/>
            <person name="Dubchak I."/>
            <person name="Amaya E."/>
            <person name="Detter J.C."/>
            <person name="Fletcher R."/>
            <person name="Gerhard D.S."/>
            <person name="Goodstein D."/>
            <person name="Graves T."/>
            <person name="Grigoriev I.V."/>
            <person name="Grimwood J."/>
            <person name="Kawashima T."/>
            <person name="Lindquist E."/>
            <person name="Lucas S.M."/>
            <person name="Mead P.E."/>
            <person name="Mitros T."/>
            <person name="Ogino H."/>
            <person name="Ohta Y."/>
            <person name="Poliakov A.V."/>
            <person name="Pollet N."/>
            <person name="Robert J."/>
            <person name="Salamov A."/>
            <person name="Sater A.K."/>
            <person name="Schmutz J."/>
            <person name="Terry A."/>
            <person name="Vize P.D."/>
            <person name="Warren W.C."/>
            <person name="Wells D."/>
            <person name="Wills A."/>
            <person name="Wilson R.K."/>
            <person name="Zimmerman L.B."/>
            <person name="Zorn A.M."/>
            <person name="Grainger R."/>
            <person name="Grammer T."/>
            <person name="Khokha M.K."/>
            <person name="Richardson P.M."/>
            <person name="Rokhsar D.S."/>
        </authorList>
    </citation>
    <scope>NUCLEOTIDE SEQUENCE [LARGE SCALE GENOMIC DNA]</scope>
    <source>
        <strain evidence="11">Nigerian</strain>
    </source>
</reference>
<dbReference type="GO" id="GO:0051177">
    <property type="term" value="P:meiotic sister chromatid cohesion"/>
    <property type="evidence" value="ECO:0000318"/>
    <property type="project" value="GO_Central"/>
</dbReference>
<keyword evidence="7" id="KW-0131">Cell cycle</keyword>
<feature type="region of interest" description="Disordered" evidence="9">
    <location>
        <begin position="250"/>
        <end position="333"/>
    </location>
</feature>
<name>A0A6I8R4C8_XENTR</name>
<dbReference type="PANTHER" id="PTHR21577">
    <property type="entry name" value="SHUGOSHIN"/>
    <property type="match status" value="1"/>
</dbReference>
<evidence type="ECO:0000256" key="3">
    <source>
        <dbReference type="ARBA" id="ARBA00022454"/>
    </source>
</evidence>
<evidence type="ECO:0000256" key="7">
    <source>
        <dbReference type="ARBA" id="ARBA00023306"/>
    </source>
</evidence>
<dbReference type="OMA" id="HMISSET"/>
<dbReference type="KEGG" id="xtr:100488441"/>
<feature type="compositionally biased region" description="Polar residues" evidence="9">
    <location>
        <begin position="588"/>
        <end position="606"/>
    </location>
</feature>
<feature type="compositionally biased region" description="Polar residues" evidence="9">
    <location>
        <begin position="197"/>
        <end position="209"/>
    </location>
</feature>
<evidence type="ECO:0000313" key="11">
    <source>
        <dbReference type="Ensembl" id="ENSXETP00000076813"/>
    </source>
</evidence>
<protein>
    <submittedName>
        <fullName evidence="11 13">Shugoshin 2</fullName>
    </submittedName>
</protein>
<keyword evidence="5" id="KW-0159">Chromosome partition</keyword>
<evidence type="ECO:0000256" key="8">
    <source>
        <dbReference type="ARBA" id="ARBA00023328"/>
    </source>
</evidence>